<dbReference type="EMBL" id="UNSH01000036">
    <property type="protein sequence ID" value="SZF01558.1"/>
    <property type="molecule type" value="Genomic_DNA"/>
</dbReference>
<evidence type="ECO:0000256" key="4">
    <source>
        <dbReference type="SAM" id="MobiDB-lite"/>
    </source>
</evidence>
<dbReference type="InterPro" id="IPR036529">
    <property type="entry name" value="KIX_dom_sf"/>
</dbReference>
<evidence type="ECO:0000256" key="3">
    <source>
        <dbReference type="SAM" id="Coils"/>
    </source>
</evidence>
<dbReference type="GO" id="GO:0005634">
    <property type="term" value="C:nucleus"/>
    <property type="evidence" value="ECO:0007669"/>
    <property type="project" value="UniProtKB-SubCell"/>
</dbReference>
<keyword evidence="2" id="KW-0539">Nucleus</keyword>
<dbReference type="VEuPathDB" id="FungiDB:BLGHR1_12326"/>
<gene>
    <name evidence="6" type="ORF">BLGHR1_12326</name>
</gene>
<feature type="domain" description="Mediator complex subunit 15 KIX" evidence="5">
    <location>
        <begin position="46"/>
        <end position="124"/>
    </location>
</feature>
<feature type="compositionally biased region" description="Polar residues" evidence="4">
    <location>
        <begin position="1110"/>
        <end position="1145"/>
    </location>
</feature>
<evidence type="ECO:0000256" key="2">
    <source>
        <dbReference type="ARBA" id="ARBA00023242"/>
    </source>
</evidence>
<proteinExistence type="predicted"/>
<dbReference type="GO" id="GO:0006355">
    <property type="term" value="P:regulation of DNA-templated transcription"/>
    <property type="evidence" value="ECO:0007669"/>
    <property type="project" value="InterPro"/>
</dbReference>
<feature type="region of interest" description="Disordered" evidence="4">
    <location>
        <begin position="1290"/>
        <end position="1324"/>
    </location>
</feature>
<feature type="region of interest" description="Disordered" evidence="4">
    <location>
        <begin position="264"/>
        <end position="289"/>
    </location>
</feature>
<feature type="compositionally biased region" description="Polar residues" evidence="4">
    <location>
        <begin position="882"/>
        <end position="914"/>
    </location>
</feature>
<feature type="region of interest" description="Disordered" evidence="4">
    <location>
        <begin position="1188"/>
        <end position="1211"/>
    </location>
</feature>
<dbReference type="InterPro" id="IPR036546">
    <property type="entry name" value="MED15_KIX"/>
</dbReference>
<feature type="compositionally biased region" description="Polar residues" evidence="4">
    <location>
        <begin position="926"/>
        <end position="944"/>
    </location>
</feature>
<organism evidence="6 7">
    <name type="scientific">Blumeria hordei</name>
    <name type="common">Barley powdery mildew</name>
    <name type="synonym">Blumeria graminis f. sp. hordei</name>
    <dbReference type="NCBI Taxonomy" id="2867405"/>
    <lineage>
        <taxon>Eukaryota</taxon>
        <taxon>Fungi</taxon>
        <taxon>Dikarya</taxon>
        <taxon>Ascomycota</taxon>
        <taxon>Pezizomycotina</taxon>
        <taxon>Leotiomycetes</taxon>
        <taxon>Erysiphales</taxon>
        <taxon>Erysiphaceae</taxon>
        <taxon>Blumeria</taxon>
    </lineage>
</organism>
<feature type="compositionally biased region" description="Polar residues" evidence="4">
    <location>
        <begin position="165"/>
        <end position="200"/>
    </location>
</feature>
<feature type="region of interest" description="Disordered" evidence="4">
    <location>
        <begin position="457"/>
        <end position="528"/>
    </location>
</feature>
<feature type="region of interest" description="Disordered" evidence="4">
    <location>
        <begin position="826"/>
        <end position="847"/>
    </location>
</feature>
<keyword evidence="3" id="KW-0175">Coiled coil</keyword>
<feature type="compositionally biased region" description="Low complexity" evidence="4">
    <location>
        <begin position="457"/>
        <end position="466"/>
    </location>
</feature>
<dbReference type="Pfam" id="PF16987">
    <property type="entry name" value="KIX_2"/>
    <property type="match status" value="1"/>
</dbReference>
<feature type="region of interest" description="Disordered" evidence="4">
    <location>
        <begin position="146"/>
        <end position="207"/>
    </location>
</feature>
<reference evidence="6 7" key="1">
    <citation type="submission" date="2017-11" db="EMBL/GenBank/DDBJ databases">
        <authorList>
            <person name="Kracher B."/>
        </authorList>
    </citation>
    <scope>NUCLEOTIDE SEQUENCE [LARGE SCALE GENOMIC DNA]</scope>
    <source>
        <strain evidence="6 7">RACE1</strain>
    </source>
</reference>
<evidence type="ECO:0000313" key="6">
    <source>
        <dbReference type="EMBL" id="SZF01558.1"/>
    </source>
</evidence>
<feature type="compositionally biased region" description="Polar residues" evidence="4">
    <location>
        <begin position="491"/>
        <end position="528"/>
    </location>
</feature>
<comment type="subcellular location">
    <subcellularLocation>
        <location evidence="1">Nucleus</location>
    </subcellularLocation>
</comment>
<dbReference type="Gene3D" id="1.10.246.20">
    <property type="entry name" value="Coactivator CBP, KIX domain"/>
    <property type="match status" value="1"/>
</dbReference>
<feature type="compositionally biased region" description="Polar residues" evidence="4">
    <location>
        <begin position="377"/>
        <end position="407"/>
    </location>
</feature>
<feature type="coiled-coil region" evidence="3">
    <location>
        <begin position="106"/>
        <end position="133"/>
    </location>
</feature>
<dbReference type="GO" id="GO:0003712">
    <property type="term" value="F:transcription coregulator activity"/>
    <property type="evidence" value="ECO:0007669"/>
    <property type="project" value="InterPro"/>
</dbReference>
<name>A0A383UPC5_BLUHO</name>
<accession>A0A383UPC5</accession>
<feature type="region of interest" description="Disordered" evidence="4">
    <location>
        <begin position="1103"/>
        <end position="1174"/>
    </location>
</feature>
<feature type="compositionally biased region" description="Polar residues" evidence="4">
    <location>
        <begin position="834"/>
        <end position="846"/>
    </location>
</feature>
<feature type="region of interest" description="Disordered" evidence="4">
    <location>
        <begin position="558"/>
        <end position="601"/>
    </location>
</feature>
<protein>
    <recommendedName>
        <fullName evidence="5">Mediator complex subunit 15 KIX domain-containing protein</fullName>
    </recommendedName>
</protein>
<evidence type="ECO:0000313" key="7">
    <source>
        <dbReference type="Proteomes" id="UP000275772"/>
    </source>
</evidence>
<sequence length="1514" mass="167867">MEANFQQHMSVPGQLTPQQQQANSQAVQIQQCIYSALQSQPAVLSGWQVSLLINERLGLIFNIIGNLRLASQRHPGTAVTIQRMIEIALKFERECFINASTKEGYKLEIQNKLEHLQEKRSQQQINLQGIHQQHAQAQQMLMSPNGMMGQRSMQTQPGQPMFSHLQHSAQAQASISGQTSQLNQMGMQGPNKGQAQNSPFQIMQQQRQQQQQQQQQIQQQQIQQQQRQLQQQQQQQHQANIAGRIGHKNFTPQENAILSELTTRIAGQTSEDDKNEIRSRLQSTMDPVKMQRCQSKGLDPLMVWFRQRAIEKLQSNRNQLLQQHQLQMSQQPQNVSTNTNILQQRTMQSNPISASTPIINLTDSSSDFSSFLGNSDGPVQQQQQGVTSKTESQVAIPTSGAPQTNPSNQAIMMAGMAMNVNDQRVNPASHNTGPQHQQQMFNAQQIHNKRVQQAKLAQQQQSKPQARINVAAKPQQAAIQGQPGGIAAGSMLSQQNSPTSNLNAASRTPAQQINQSEPTAPVPNTQLGQNVDSRFARSNQRQAGPVGGQNTAAMINNMGAHHSLPPSKMSETTNKWRTSPNMSGSMSQPTASPQGRPAQQTIPSNQYNLQAQSNQTAIQRPQNVAPNMTHQQQMMLLQQMANLRGQAMLDPQQNISSSTATSEYQKQLQMDGADIPPILSNQPSMPQGYPPEIRKWGELKQWVANNPSMGPTMLETVNTYQKKHFQNIIQNRNLQQRQQNLLYNQNNPEYMCTPGPSVSAPVAPMGPTPKPGQNAAMNTIVGTVRQPTMAEIQSLRNHPSGKMLNASDDQIRKIFMKTAQQQRIIASQQASRLSAGNSQPLSQPVEQQKAGVINLTGQNNSTQVPKPKQPSATFASTNISQTASQQLNPTAVSRSQAKVTQPMAQTASPAQVTKNLKRPLGDEPLDSSNQAPRLQQGPMSNSKPQKPRILTPQQISGLNPEQRKRYEQIMRKAQANQMNRSISNPESEKVHLIQEQVSQEKHDSNVVPMDAETKIQAKNLLISLIFPTQNLTRVIASWFKNSGDEERLRTFFRVRARLALQFHAGKFEKDKLKDEFTISIQEIDFAKNTLYRMVNDLREKFPHLKKQESNKTQPAGHSQGSMPNNSTISQQAQKMQSHQRSNSRGSHAPNAPTPSQVLLHPGVTSPHGTPSYADEKKVDMDLHIPARKKQKLAPAQGQESQISTSSPQLAKVMPSDMKRQQTELARPTFVCTEQDCTRNCVGFEKEEDLQKHMHEEHIKPHENPSKYAQENLSKVLGLDVRESNKLPTALRATELPTTESKSASVNPKQGISPHVKAPSTPAATPMMKPASISGPHGSSEKTSIFKQTLYKEVNNKGPSATKETISSEKVANAMASDAWANTTINPNDLFQPFKPFESAVNGSVTDISLFRGITPNDTPESNKDGITEPTSDISDVIGFDMNLDLLNQSWVPFGLPDVDEISGQTTLDSGNDEDMGILDEEKPLMLYPTFDDVSASMFDKNFSIDTSIFSYDGN</sequence>
<feature type="region of interest" description="Disordered" evidence="4">
    <location>
        <begin position="882"/>
        <end position="961"/>
    </location>
</feature>
<feature type="compositionally biased region" description="Polar residues" evidence="4">
    <location>
        <begin position="1295"/>
        <end position="1309"/>
    </location>
</feature>
<feature type="region of interest" description="Disordered" evidence="4">
    <location>
        <begin position="368"/>
        <end position="407"/>
    </location>
</feature>
<evidence type="ECO:0000259" key="5">
    <source>
        <dbReference type="Pfam" id="PF16987"/>
    </source>
</evidence>
<feature type="compositionally biased region" description="Polar residues" evidence="4">
    <location>
        <begin position="1197"/>
        <end position="1208"/>
    </location>
</feature>
<dbReference type="Proteomes" id="UP000275772">
    <property type="component" value="Unassembled WGS sequence"/>
</dbReference>
<evidence type="ECO:0000256" key="1">
    <source>
        <dbReference type="ARBA" id="ARBA00004123"/>
    </source>
</evidence>
<feature type="compositionally biased region" description="Polar residues" evidence="4">
    <location>
        <begin position="569"/>
        <end position="601"/>
    </location>
</feature>